<feature type="binding site" evidence="9">
    <location>
        <position position="50"/>
    </location>
    <ligand>
        <name>Mg(2+)</name>
        <dbReference type="ChEBI" id="CHEBI:18420"/>
    </ligand>
</feature>
<dbReference type="HAMAP" id="MF_00104">
    <property type="entry name" value="RNase_III"/>
    <property type="match status" value="1"/>
</dbReference>
<protein>
    <recommendedName>
        <fullName evidence="9">Ribonuclease 3</fullName>
        <ecNumber evidence="9">3.1.26.3</ecNumber>
    </recommendedName>
    <alternativeName>
        <fullName evidence="9">Ribonuclease III</fullName>
        <shortName evidence="9">RNase III</shortName>
    </alternativeName>
</protein>
<feature type="binding site" evidence="9">
    <location>
        <position position="123"/>
    </location>
    <ligand>
        <name>Mg(2+)</name>
        <dbReference type="ChEBI" id="CHEBI:18420"/>
    </ligand>
</feature>
<comment type="caution">
    <text evidence="12">The sequence shown here is derived from an EMBL/GenBank/DDBJ whole genome shotgun (WGS) entry which is preliminary data.</text>
</comment>
<dbReference type="RefSeq" id="WP_324619834.1">
    <property type="nucleotide sequence ID" value="NZ_JAYKOT010000003.1"/>
</dbReference>
<comment type="subcellular location">
    <subcellularLocation>
        <location evidence="9">Cytoplasm</location>
    </subcellularLocation>
</comment>
<dbReference type="PROSITE" id="PS00517">
    <property type="entry name" value="RNASE_3_1"/>
    <property type="match status" value="1"/>
</dbReference>
<feature type="active site" evidence="9">
    <location>
        <position position="54"/>
    </location>
</feature>
<dbReference type="SUPFAM" id="SSF54768">
    <property type="entry name" value="dsRNA-binding domain-like"/>
    <property type="match status" value="1"/>
</dbReference>
<keyword evidence="3 9" id="KW-0698">rRNA processing</keyword>
<keyword evidence="8 9" id="KW-0694">RNA-binding</keyword>
<comment type="catalytic activity">
    <reaction evidence="1 9">
        <text>Endonucleolytic cleavage to 5'-phosphomonoester.</text>
        <dbReference type="EC" id="3.1.26.3"/>
    </reaction>
</comment>
<dbReference type="PROSITE" id="PS50137">
    <property type="entry name" value="DS_RBD"/>
    <property type="match status" value="1"/>
</dbReference>
<evidence type="ECO:0000256" key="2">
    <source>
        <dbReference type="ARBA" id="ARBA00010183"/>
    </source>
</evidence>
<name>A0AAW9MU43_9FIRM</name>
<dbReference type="SMART" id="SM00535">
    <property type="entry name" value="RIBOc"/>
    <property type="match status" value="1"/>
</dbReference>
<dbReference type="GO" id="GO:0046872">
    <property type="term" value="F:metal ion binding"/>
    <property type="evidence" value="ECO:0007669"/>
    <property type="project" value="UniProtKB-KW"/>
</dbReference>
<dbReference type="NCBIfam" id="TIGR02191">
    <property type="entry name" value="RNaseIII"/>
    <property type="match status" value="1"/>
</dbReference>
<feature type="binding site" evidence="9">
    <location>
        <position position="126"/>
    </location>
    <ligand>
        <name>Mg(2+)</name>
        <dbReference type="ChEBI" id="CHEBI:18420"/>
    </ligand>
</feature>
<comment type="subunit">
    <text evidence="9">Homodimer.</text>
</comment>
<evidence type="ECO:0000256" key="1">
    <source>
        <dbReference type="ARBA" id="ARBA00000109"/>
    </source>
</evidence>
<evidence type="ECO:0000313" key="12">
    <source>
        <dbReference type="EMBL" id="MEB3429656.1"/>
    </source>
</evidence>
<evidence type="ECO:0000256" key="7">
    <source>
        <dbReference type="ARBA" id="ARBA00022801"/>
    </source>
</evidence>
<evidence type="ECO:0000256" key="6">
    <source>
        <dbReference type="ARBA" id="ARBA00022759"/>
    </source>
</evidence>
<dbReference type="GO" id="GO:0003725">
    <property type="term" value="F:double-stranded RNA binding"/>
    <property type="evidence" value="ECO:0007669"/>
    <property type="project" value="TreeGrafter"/>
</dbReference>
<keyword evidence="9" id="KW-0963">Cytoplasm</keyword>
<feature type="domain" description="RNase III" evidence="11">
    <location>
        <begin position="9"/>
        <end position="137"/>
    </location>
</feature>
<dbReference type="GO" id="GO:0006364">
    <property type="term" value="P:rRNA processing"/>
    <property type="evidence" value="ECO:0007669"/>
    <property type="project" value="UniProtKB-UniRule"/>
</dbReference>
<dbReference type="Gene3D" id="3.30.160.20">
    <property type="match status" value="1"/>
</dbReference>
<dbReference type="GO" id="GO:0006397">
    <property type="term" value="P:mRNA processing"/>
    <property type="evidence" value="ECO:0007669"/>
    <property type="project" value="UniProtKB-UniRule"/>
</dbReference>
<dbReference type="PANTHER" id="PTHR11207:SF0">
    <property type="entry name" value="RIBONUCLEASE 3"/>
    <property type="match status" value="1"/>
</dbReference>
<reference evidence="12 13" key="1">
    <citation type="submission" date="2024-01" db="EMBL/GenBank/DDBJ databases">
        <title>Complete genome sequence of Citroniella saccharovorans strain M6.X9, isolated from human fecal sample.</title>
        <authorList>
            <person name="Cheng G."/>
            <person name="Westerholm M."/>
            <person name="Schnurer A."/>
        </authorList>
    </citation>
    <scope>NUCLEOTIDE SEQUENCE [LARGE SCALE GENOMIC DNA]</scope>
    <source>
        <strain evidence="12 13">DSM 29873</strain>
    </source>
</reference>
<evidence type="ECO:0000313" key="13">
    <source>
        <dbReference type="Proteomes" id="UP001357733"/>
    </source>
</evidence>
<dbReference type="CDD" id="cd00593">
    <property type="entry name" value="RIBOc"/>
    <property type="match status" value="1"/>
</dbReference>
<dbReference type="InterPro" id="IPR000999">
    <property type="entry name" value="RNase_III_dom"/>
</dbReference>
<keyword evidence="9" id="KW-0479">Metal-binding</keyword>
<keyword evidence="13" id="KW-1185">Reference proteome</keyword>
<comment type="function">
    <text evidence="9">Digests double-stranded RNA. Involved in the processing of primary rRNA transcript to yield the immediate precursors to the large and small rRNAs (23S and 16S). Processes some mRNAs, and tRNAs when they are encoded in the rRNA operon. Processes pre-crRNA and tracrRNA of type II CRISPR loci if present in the organism.</text>
</comment>
<feature type="domain" description="DRBM" evidence="10">
    <location>
        <begin position="165"/>
        <end position="234"/>
    </location>
</feature>
<evidence type="ECO:0000256" key="3">
    <source>
        <dbReference type="ARBA" id="ARBA00022552"/>
    </source>
</evidence>
<dbReference type="AlphaFoldDB" id="A0AAW9MU43"/>
<gene>
    <name evidence="9 12" type="primary">rnc</name>
    <name evidence="12" type="ORF">VLK81_06465</name>
</gene>
<dbReference type="Pfam" id="PF00035">
    <property type="entry name" value="dsrm"/>
    <property type="match status" value="1"/>
</dbReference>
<dbReference type="InterPro" id="IPR036389">
    <property type="entry name" value="RNase_III_sf"/>
</dbReference>
<proteinExistence type="inferred from homology"/>
<dbReference type="GO" id="GO:0005737">
    <property type="term" value="C:cytoplasm"/>
    <property type="evidence" value="ECO:0007669"/>
    <property type="project" value="UniProtKB-SubCell"/>
</dbReference>
<dbReference type="GO" id="GO:0019843">
    <property type="term" value="F:rRNA binding"/>
    <property type="evidence" value="ECO:0007669"/>
    <property type="project" value="UniProtKB-KW"/>
</dbReference>
<evidence type="ECO:0000256" key="4">
    <source>
        <dbReference type="ARBA" id="ARBA00022664"/>
    </source>
</evidence>
<dbReference type="InterPro" id="IPR014720">
    <property type="entry name" value="dsRBD_dom"/>
</dbReference>
<dbReference type="GO" id="GO:0010468">
    <property type="term" value="P:regulation of gene expression"/>
    <property type="evidence" value="ECO:0007669"/>
    <property type="project" value="TreeGrafter"/>
</dbReference>
<keyword evidence="9" id="KW-0819">tRNA processing</keyword>
<feature type="active site" evidence="9">
    <location>
        <position position="126"/>
    </location>
</feature>
<keyword evidence="6 9" id="KW-0255">Endonuclease</keyword>
<organism evidence="12 13">
    <name type="scientific">Citroniella saccharovorans</name>
    <dbReference type="NCBI Taxonomy" id="2053367"/>
    <lineage>
        <taxon>Bacteria</taxon>
        <taxon>Bacillati</taxon>
        <taxon>Bacillota</taxon>
        <taxon>Tissierellia</taxon>
        <taxon>Tissierellales</taxon>
        <taxon>Peptoniphilaceae</taxon>
        <taxon>Citroniella</taxon>
    </lineage>
</organism>
<dbReference type="PANTHER" id="PTHR11207">
    <property type="entry name" value="RIBONUCLEASE III"/>
    <property type="match status" value="1"/>
</dbReference>
<dbReference type="CDD" id="cd10845">
    <property type="entry name" value="DSRM_RNAse_III_family"/>
    <property type="match status" value="1"/>
</dbReference>
<sequence length="237" mass="27159">MPELNEERLAEFEKKINYKFKDKELLKLAFTHSSYTNENKDYPHNNERLEFLGDSVVNLVVTDLTFDHLKNSNEGDLTKLRASMVCENSFAEAARELTIDKYIRLGNGEEKNGGRHRPSLLADTFEAVMGAIYLDSDFNTVKNLLNKIFREEVLIDLTNNAFQFDYKTQLQEKYFKLTGKRVKYIIDGESGPDHDKTFYSSVRCDTKLLGKGKGKSKKEAEHDAARVALNNLGLEND</sequence>
<dbReference type="Pfam" id="PF14622">
    <property type="entry name" value="Ribonucleas_3_3"/>
    <property type="match status" value="1"/>
</dbReference>
<dbReference type="EMBL" id="JAYKOT010000003">
    <property type="protein sequence ID" value="MEB3429656.1"/>
    <property type="molecule type" value="Genomic_DNA"/>
</dbReference>
<evidence type="ECO:0000256" key="9">
    <source>
        <dbReference type="HAMAP-Rule" id="MF_00104"/>
    </source>
</evidence>
<evidence type="ECO:0000256" key="8">
    <source>
        <dbReference type="ARBA" id="ARBA00022884"/>
    </source>
</evidence>
<dbReference type="Proteomes" id="UP001357733">
    <property type="component" value="Unassembled WGS sequence"/>
</dbReference>
<dbReference type="FunFam" id="1.10.1520.10:FF:000001">
    <property type="entry name" value="Ribonuclease 3"/>
    <property type="match status" value="1"/>
</dbReference>
<dbReference type="GO" id="GO:0008033">
    <property type="term" value="P:tRNA processing"/>
    <property type="evidence" value="ECO:0007669"/>
    <property type="project" value="UniProtKB-KW"/>
</dbReference>
<keyword evidence="4 9" id="KW-0507">mRNA processing</keyword>
<dbReference type="Gene3D" id="1.10.1520.10">
    <property type="entry name" value="Ribonuclease III domain"/>
    <property type="match status" value="1"/>
</dbReference>
<dbReference type="InterPro" id="IPR011907">
    <property type="entry name" value="RNase_III"/>
</dbReference>
<comment type="similarity">
    <text evidence="2">Belongs to the ribonuclease III family.</text>
</comment>
<evidence type="ECO:0000259" key="10">
    <source>
        <dbReference type="PROSITE" id="PS50137"/>
    </source>
</evidence>
<dbReference type="EC" id="3.1.26.3" evidence="9"/>
<comment type="cofactor">
    <cofactor evidence="9">
        <name>Mg(2+)</name>
        <dbReference type="ChEBI" id="CHEBI:18420"/>
    </cofactor>
</comment>
<evidence type="ECO:0000256" key="5">
    <source>
        <dbReference type="ARBA" id="ARBA00022722"/>
    </source>
</evidence>
<keyword evidence="9" id="KW-0460">Magnesium</keyword>
<dbReference type="PROSITE" id="PS50142">
    <property type="entry name" value="RNASE_3_2"/>
    <property type="match status" value="1"/>
</dbReference>
<evidence type="ECO:0000259" key="11">
    <source>
        <dbReference type="PROSITE" id="PS50142"/>
    </source>
</evidence>
<accession>A0AAW9MU43</accession>
<keyword evidence="9" id="KW-0699">rRNA-binding</keyword>
<keyword evidence="7 9" id="KW-0378">Hydrolase</keyword>
<dbReference type="GO" id="GO:0004525">
    <property type="term" value="F:ribonuclease III activity"/>
    <property type="evidence" value="ECO:0007669"/>
    <property type="project" value="UniProtKB-UniRule"/>
</dbReference>
<dbReference type="SMART" id="SM00358">
    <property type="entry name" value="DSRM"/>
    <property type="match status" value="1"/>
</dbReference>
<keyword evidence="5 9" id="KW-0540">Nuclease</keyword>
<dbReference type="SUPFAM" id="SSF69065">
    <property type="entry name" value="RNase III domain-like"/>
    <property type="match status" value="1"/>
</dbReference>